<keyword evidence="4 6" id="KW-0808">Transferase</keyword>
<comment type="function">
    <text evidence="6">Sucrose-cleaving enzyme that provides UDP-glucose and fructose for various metabolic pathways.</text>
</comment>
<evidence type="ECO:0000259" key="8">
    <source>
        <dbReference type="Pfam" id="PF00862"/>
    </source>
</evidence>
<dbReference type="InterPro" id="IPR000368">
    <property type="entry name" value="Sucrose_synth_GT-B1"/>
</dbReference>
<keyword evidence="12" id="KW-1185">Reference proteome</keyword>
<accession>A0ABP0UQV9</accession>
<dbReference type="PANTHER" id="PTHR45839:SF7">
    <property type="entry name" value="SUCROSE SYNTHASE 1"/>
    <property type="match status" value="1"/>
</dbReference>
<dbReference type="PANTHER" id="PTHR45839">
    <property type="match status" value="1"/>
</dbReference>
<dbReference type="InterPro" id="IPR001296">
    <property type="entry name" value="Glyco_trans_1"/>
</dbReference>
<dbReference type="Pfam" id="PF00862">
    <property type="entry name" value="GT-B_Sucrose_synth"/>
    <property type="match status" value="1"/>
</dbReference>
<evidence type="ECO:0000256" key="2">
    <source>
        <dbReference type="ARBA" id="ARBA00012540"/>
    </source>
</evidence>
<sequence>MAMFSTTKARLLRTTSTKEKMQDVLKQERNPVLGLLSRLVAHGKSILQPHHLSDHLDGATNEYGGAVSGGPLAWVFQCTQEAVVFPPWVGLAVRPRPGVWEHLVINVDELNVELLTVSEYLAFKERLLNGAENPDPFVLELDFEPFNADFPRMTRPKSIGNGVQFLNRHLSSRLFRDPESMEPLFEFLQLHSYGGETLMLNERIPSLSKLRPVLMKTEDILTKLPKDTPYSDFELKLRELGLEKGWGNTAGRVLESIHMLLDLVQAPDPETLEKFLARMPLMFSVVIMSPHGYFGQEGVLGMPDTGGQVVYILDQVRAMECEMLENIRQQGLDIKPQIVVVTRLIPNAHGTSCNQRVEKIIGTKHSFILRVPFRHKGSVLRNWVSRFDVYPFLEQFVMDVARELSTELKGEPDLIIGNYTDGNLVASLLSHRLGVTQCNIAHALEKTKYPDSDIYWQKFEEKYHFSCQFTADLIAMNHADFIITSTYQEIAGSAETVGQYESHVAFSLPGLYRVVDGIDVFDPKFNIVSPGADQSVYFPFTDKERRLTHIHESIEELLFNPAQTSEHIGTIKDRSKPILFSMARLDKVKNITGLVELFAKNSRLRELVNLVVVAGNIDQSKSKDREEISEIEKMHNLMKEFDLHGEFRWICAQTDKVRNGELYRYIADSHGAFVQPALYEGFGLTVIEAMTCGLPSFATCHGGPAEIIENGLSGFHIDPFHPEKASEIMVNFFERCNQEGDYWMTVSNAGLQRIYSRYTWKIYAERLLMLSRVYSFWKYVSKLGRRETRRYLEMFYILKFRELAKTVPIASDEDGSVQEEKKKL</sequence>
<protein>
    <recommendedName>
        <fullName evidence="2 6">Sucrose synthase</fullName>
        <ecNumber evidence="2 6">2.4.1.13</ecNumber>
    </recommendedName>
</protein>
<feature type="domain" description="Sucrose synthase first GT-B" evidence="8">
    <location>
        <begin position="271"/>
        <end position="559"/>
    </location>
</feature>
<dbReference type="SUPFAM" id="SSF53756">
    <property type="entry name" value="UDP-Glycosyltransferase/glycogen phosphorylase"/>
    <property type="match status" value="1"/>
</dbReference>
<organism evidence="11 12">
    <name type="scientific">Sphagnum troendelagicum</name>
    <dbReference type="NCBI Taxonomy" id="128251"/>
    <lineage>
        <taxon>Eukaryota</taxon>
        <taxon>Viridiplantae</taxon>
        <taxon>Streptophyta</taxon>
        <taxon>Embryophyta</taxon>
        <taxon>Bryophyta</taxon>
        <taxon>Sphagnophytina</taxon>
        <taxon>Sphagnopsida</taxon>
        <taxon>Sphagnales</taxon>
        <taxon>Sphagnaceae</taxon>
        <taxon>Sphagnum</taxon>
    </lineage>
</organism>
<feature type="domain" description="Sucrose synthase N-terminal" evidence="9">
    <location>
        <begin position="13"/>
        <end position="125"/>
    </location>
</feature>
<dbReference type="Gene3D" id="3.40.50.2000">
    <property type="entry name" value="Glycogen Phosphorylase B"/>
    <property type="match status" value="2"/>
</dbReference>
<proteinExistence type="inferred from homology"/>
<dbReference type="Pfam" id="PF00534">
    <property type="entry name" value="Glycos_transf_1"/>
    <property type="match status" value="1"/>
</dbReference>
<dbReference type="Pfam" id="PF24862">
    <property type="entry name" value="SUS_EPBD"/>
    <property type="match status" value="1"/>
</dbReference>
<comment type="similarity">
    <text evidence="1 6">Belongs to the glycosyltransferase 1 family. Plant sucrose synthase subfamily.</text>
</comment>
<dbReference type="InterPro" id="IPR056735">
    <property type="entry name" value="SUS_N"/>
</dbReference>
<feature type="domain" description="Glycosyl transferase family 1" evidence="7">
    <location>
        <begin position="572"/>
        <end position="728"/>
    </location>
</feature>
<evidence type="ECO:0000259" key="10">
    <source>
        <dbReference type="Pfam" id="PF24862"/>
    </source>
</evidence>
<dbReference type="NCBIfam" id="TIGR02470">
    <property type="entry name" value="sucr_synth"/>
    <property type="match status" value="1"/>
</dbReference>
<reference evidence="11" key="1">
    <citation type="submission" date="2024-02" db="EMBL/GenBank/DDBJ databases">
        <authorList>
            <consortium name="ELIXIR-Norway"/>
            <consortium name="Elixir Norway"/>
        </authorList>
    </citation>
    <scope>NUCLEOTIDE SEQUENCE</scope>
</reference>
<evidence type="ECO:0000256" key="4">
    <source>
        <dbReference type="ARBA" id="ARBA00022679"/>
    </source>
</evidence>
<gene>
    <name evidence="11" type="ORF">CSSPTR1EN2_LOCUS18816</name>
</gene>
<dbReference type="Proteomes" id="UP001497512">
    <property type="component" value="Chromosome 6"/>
</dbReference>
<evidence type="ECO:0000313" key="12">
    <source>
        <dbReference type="Proteomes" id="UP001497512"/>
    </source>
</evidence>
<evidence type="ECO:0000256" key="5">
    <source>
        <dbReference type="ARBA" id="ARBA00049030"/>
    </source>
</evidence>
<evidence type="ECO:0000256" key="3">
    <source>
        <dbReference type="ARBA" id="ARBA00022676"/>
    </source>
</evidence>
<keyword evidence="3 6" id="KW-0328">Glycosyltransferase</keyword>
<dbReference type="Pfam" id="PF24861">
    <property type="entry name" value="SUS_N"/>
    <property type="match status" value="1"/>
</dbReference>
<evidence type="ECO:0000259" key="9">
    <source>
        <dbReference type="Pfam" id="PF24861"/>
    </source>
</evidence>
<evidence type="ECO:0000256" key="6">
    <source>
        <dbReference type="RuleBase" id="RU280817"/>
    </source>
</evidence>
<feature type="domain" description="Sucrose synthase EPBD" evidence="10">
    <location>
        <begin position="161"/>
        <end position="248"/>
    </location>
</feature>
<dbReference type="Gene3D" id="1.20.120.1230">
    <property type="match status" value="1"/>
</dbReference>
<evidence type="ECO:0000256" key="1">
    <source>
        <dbReference type="ARBA" id="ARBA00005894"/>
    </source>
</evidence>
<dbReference type="InterPro" id="IPR012820">
    <property type="entry name" value="Sucrose_synthase_pln/cyn"/>
</dbReference>
<comment type="catalytic activity">
    <reaction evidence="5 6">
        <text>an NDP-alpha-D-glucose + D-fructose = a ribonucleoside 5'-diphosphate + sucrose + H(+)</text>
        <dbReference type="Rhea" id="RHEA:16241"/>
        <dbReference type="ChEBI" id="CHEBI:15378"/>
        <dbReference type="ChEBI" id="CHEBI:17992"/>
        <dbReference type="ChEBI" id="CHEBI:37721"/>
        <dbReference type="ChEBI" id="CHEBI:57930"/>
        <dbReference type="ChEBI" id="CHEBI:76533"/>
        <dbReference type="EC" id="2.4.1.13"/>
    </reaction>
</comment>
<name>A0ABP0UQV9_9BRYO</name>
<dbReference type="Gene3D" id="3.10.450.330">
    <property type="match status" value="1"/>
</dbReference>
<dbReference type="EC" id="2.4.1.13" evidence="2 6"/>
<dbReference type="EMBL" id="OZ019898">
    <property type="protein sequence ID" value="CAK9228144.1"/>
    <property type="molecule type" value="Genomic_DNA"/>
</dbReference>
<evidence type="ECO:0000313" key="11">
    <source>
        <dbReference type="EMBL" id="CAK9228144.1"/>
    </source>
</evidence>
<dbReference type="InterPro" id="IPR056736">
    <property type="entry name" value="SUS_EPBD"/>
</dbReference>
<evidence type="ECO:0000259" key="7">
    <source>
        <dbReference type="Pfam" id="PF00534"/>
    </source>
</evidence>